<keyword evidence="3" id="KW-1185">Reference proteome</keyword>
<sequence>MNKVILRDIKSGDLPVFFEHQKDDIANQMAAFTSKDPTNWVQFCQHWNRILTDDTIIKQAIILENKVVGHISSFEMFAEREVTYWVDREHWGKGIATDALKQFLSLETIRPLYARAAKDNIGSRRVLEKCGFQLTGEDKGFANARNEEIEEFIFTLRY</sequence>
<dbReference type="RefSeq" id="WP_212920914.1">
    <property type="nucleotide sequence ID" value="NZ_BORP01000003.1"/>
</dbReference>
<gene>
    <name evidence="2" type="ORF">J43TS3_20490</name>
</gene>
<dbReference type="GO" id="GO:0016747">
    <property type="term" value="F:acyltransferase activity, transferring groups other than amino-acyl groups"/>
    <property type="evidence" value="ECO:0007669"/>
    <property type="project" value="InterPro"/>
</dbReference>
<dbReference type="PANTHER" id="PTHR43328">
    <property type="entry name" value="ACETYLTRANSFERASE-RELATED"/>
    <property type="match status" value="1"/>
</dbReference>
<dbReference type="EMBL" id="BORP01000003">
    <property type="protein sequence ID" value="GIO27438.1"/>
    <property type="molecule type" value="Genomic_DNA"/>
</dbReference>
<dbReference type="Gene3D" id="3.40.630.30">
    <property type="match status" value="1"/>
</dbReference>
<dbReference type="PANTHER" id="PTHR43328:SF1">
    <property type="entry name" value="N-ACETYLTRANSFERASE DOMAIN-CONTAINING PROTEIN"/>
    <property type="match status" value="1"/>
</dbReference>
<evidence type="ECO:0000313" key="3">
    <source>
        <dbReference type="Proteomes" id="UP000676917"/>
    </source>
</evidence>
<feature type="domain" description="N-acetyltransferase" evidence="1">
    <location>
        <begin position="4"/>
        <end position="158"/>
    </location>
</feature>
<dbReference type="InterPro" id="IPR000182">
    <property type="entry name" value="GNAT_dom"/>
</dbReference>
<dbReference type="InterPro" id="IPR016181">
    <property type="entry name" value="Acyl_CoA_acyltransferase"/>
</dbReference>
<protein>
    <submittedName>
        <fullName evidence="2">N-acetyltransferase</fullName>
    </submittedName>
</protein>
<comment type="caution">
    <text evidence="2">The sequence shown here is derived from an EMBL/GenBank/DDBJ whole genome shotgun (WGS) entry which is preliminary data.</text>
</comment>
<evidence type="ECO:0000259" key="1">
    <source>
        <dbReference type="PROSITE" id="PS51186"/>
    </source>
</evidence>
<dbReference type="Proteomes" id="UP000676917">
    <property type="component" value="Unassembled WGS sequence"/>
</dbReference>
<evidence type="ECO:0000313" key="2">
    <source>
        <dbReference type="EMBL" id="GIO27438.1"/>
    </source>
</evidence>
<organism evidence="2 3">
    <name type="scientific">Ornithinibacillus bavariensis</name>
    <dbReference type="NCBI Taxonomy" id="545502"/>
    <lineage>
        <taxon>Bacteria</taxon>
        <taxon>Bacillati</taxon>
        <taxon>Bacillota</taxon>
        <taxon>Bacilli</taxon>
        <taxon>Bacillales</taxon>
        <taxon>Bacillaceae</taxon>
        <taxon>Ornithinibacillus</taxon>
    </lineage>
</organism>
<reference evidence="2" key="1">
    <citation type="submission" date="2021-03" db="EMBL/GenBank/DDBJ databases">
        <title>Antimicrobial resistance genes in bacteria isolated from Japanese honey, and their potential for conferring macrolide and lincosamide resistance in the American foulbrood pathogen Paenibacillus larvae.</title>
        <authorList>
            <person name="Okamoto M."/>
            <person name="Kumagai M."/>
            <person name="Kanamori H."/>
            <person name="Takamatsu D."/>
        </authorList>
    </citation>
    <scope>NUCLEOTIDE SEQUENCE</scope>
    <source>
        <strain evidence="2">J43TS3</strain>
    </source>
</reference>
<dbReference type="Pfam" id="PF13302">
    <property type="entry name" value="Acetyltransf_3"/>
    <property type="match status" value="1"/>
</dbReference>
<proteinExistence type="predicted"/>
<dbReference type="PROSITE" id="PS51186">
    <property type="entry name" value="GNAT"/>
    <property type="match status" value="1"/>
</dbReference>
<name>A0A919XBA8_9BACI</name>
<dbReference type="SUPFAM" id="SSF55729">
    <property type="entry name" value="Acyl-CoA N-acyltransferases (Nat)"/>
    <property type="match status" value="1"/>
</dbReference>
<accession>A0A919XBA8</accession>
<dbReference type="AlphaFoldDB" id="A0A919XBA8"/>